<protein>
    <submittedName>
        <fullName evidence="10">Uncharacterized protein</fullName>
    </submittedName>
</protein>
<keyword evidence="7" id="KW-0539">Nucleus</keyword>
<dbReference type="GO" id="GO:0004518">
    <property type="term" value="F:nuclease activity"/>
    <property type="evidence" value="ECO:0007669"/>
    <property type="project" value="UniProtKB-KW"/>
</dbReference>
<keyword evidence="6" id="KW-0378">Hydrolase</keyword>
<evidence type="ECO:0000259" key="9">
    <source>
        <dbReference type="Pfam" id="PF26138"/>
    </source>
</evidence>
<evidence type="ECO:0000256" key="3">
    <source>
        <dbReference type="ARBA" id="ARBA00006958"/>
    </source>
</evidence>
<dbReference type="Pfam" id="PF26138">
    <property type="entry name" value="DUF8040"/>
    <property type="match status" value="1"/>
</dbReference>
<comment type="cofactor">
    <cofactor evidence="1">
        <name>a divalent metal cation</name>
        <dbReference type="ChEBI" id="CHEBI:60240"/>
    </cofactor>
</comment>
<evidence type="ECO:0000256" key="2">
    <source>
        <dbReference type="ARBA" id="ARBA00004123"/>
    </source>
</evidence>
<accession>A0A674IH00</accession>
<dbReference type="InterPro" id="IPR045249">
    <property type="entry name" value="HARBI1-like"/>
</dbReference>
<evidence type="ECO:0000256" key="4">
    <source>
        <dbReference type="ARBA" id="ARBA00022722"/>
    </source>
</evidence>
<dbReference type="GeneTree" id="ENSGT00940000163810"/>
<evidence type="ECO:0000256" key="7">
    <source>
        <dbReference type="ARBA" id="ARBA00023242"/>
    </source>
</evidence>
<dbReference type="GO" id="GO:0005634">
    <property type="term" value="C:nucleus"/>
    <property type="evidence" value="ECO:0007669"/>
    <property type="project" value="UniProtKB-SubCell"/>
</dbReference>
<dbReference type="InterPro" id="IPR058353">
    <property type="entry name" value="DUF8040"/>
</dbReference>
<reference evidence="10" key="1">
    <citation type="submission" date="2025-08" db="UniProtKB">
        <authorList>
            <consortium name="Ensembl"/>
        </authorList>
    </citation>
    <scope>IDENTIFICATION</scope>
</reference>
<reference evidence="10" key="2">
    <citation type="submission" date="2025-09" db="UniProtKB">
        <authorList>
            <consortium name="Ensembl"/>
        </authorList>
    </citation>
    <scope>IDENTIFICATION</scope>
</reference>
<evidence type="ECO:0000259" key="8">
    <source>
        <dbReference type="Pfam" id="PF13359"/>
    </source>
</evidence>
<dbReference type="Proteomes" id="UP000472274">
    <property type="component" value="Unplaced"/>
</dbReference>
<dbReference type="GO" id="GO:0016787">
    <property type="term" value="F:hydrolase activity"/>
    <property type="evidence" value="ECO:0007669"/>
    <property type="project" value="UniProtKB-KW"/>
</dbReference>
<dbReference type="GO" id="GO:0046872">
    <property type="term" value="F:metal ion binding"/>
    <property type="evidence" value="ECO:0007669"/>
    <property type="project" value="UniProtKB-KW"/>
</dbReference>
<dbReference type="Pfam" id="PF13359">
    <property type="entry name" value="DDE_Tnp_4"/>
    <property type="match status" value="1"/>
</dbReference>
<name>A0A674IH00_9SAUR</name>
<feature type="domain" description="DDE Tnp4" evidence="8">
    <location>
        <begin position="270"/>
        <end position="431"/>
    </location>
</feature>
<keyword evidence="5" id="KW-0479">Metal-binding</keyword>
<keyword evidence="11" id="KW-1185">Reference proteome</keyword>
<keyword evidence="4" id="KW-0540">Nuclease</keyword>
<dbReference type="PANTHER" id="PTHR22930:SF206">
    <property type="entry name" value="NUCLEASE HARBI1"/>
    <property type="match status" value="1"/>
</dbReference>
<evidence type="ECO:0000256" key="6">
    <source>
        <dbReference type="ARBA" id="ARBA00022801"/>
    </source>
</evidence>
<comment type="similarity">
    <text evidence="3">Belongs to the HARBI1 family.</text>
</comment>
<dbReference type="InterPro" id="IPR027806">
    <property type="entry name" value="HARBI1_dom"/>
</dbReference>
<dbReference type="InParanoid" id="A0A674IH00"/>
<evidence type="ECO:0000256" key="1">
    <source>
        <dbReference type="ARBA" id="ARBA00001968"/>
    </source>
</evidence>
<dbReference type="AlphaFoldDB" id="A0A674IH00"/>
<dbReference type="Ensembl" id="ENSTMTT00000008982.1">
    <property type="protein sequence ID" value="ENSTMTP00000008686.1"/>
    <property type="gene ID" value="ENSTMTG00000006366.1"/>
</dbReference>
<sequence>MHTAELMCLVCPHTFDFIQSVSKILVLGTSSPSLQESNGRQPFRAFFLGEQCRRHTTASMEPAQLKTAVMNIVNILHIIVQFMLNQNLQNQARRSRLQQRGGESDEDMDMEFYQTAGPGALEIMLLMGQVIAVERRFWARETSTDWWDRIVLQVWDDSQWLRNFCMRKGTFMELCDLLSPAPKRQNTKMRAALTVEKRVAIALWKLATPDSYRSVGNQFGVGKSTVGAAVMQVAKAITELLLQKIVTLGNVQVIVDGFAAMEFPNCGGTIDGTHILILAPEHQGTQYINRKGYFSMVLQALVDHKGRFTNINVGWPGRVHDTRVFRNTTLFKWLQQGTYFPDQKITIGDVEMPIVILGDPAYPLMTWLMKPYTGSLDSSQELFNYRLSKCRMVVECAFGRLKGRWRTLLTRSDFSQTNIPIVIAACCVLHNLCESKGETFMGGWEAEANCLAAGYVQPDTRAIRRSHQEALRIREALKTSFMTGQATV</sequence>
<feature type="domain" description="DUF8040" evidence="9">
    <location>
        <begin position="158"/>
        <end position="238"/>
    </location>
</feature>
<evidence type="ECO:0000313" key="10">
    <source>
        <dbReference type="Ensembl" id="ENSTMTP00000008686.1"/>
    </source>
</evidence>
<organism evidence="10 11">
    <name type="scientific">Terrapene triunguis</name>
    <name type="common">Three-toed box turtle</name>
    <dbReference type="NCBI Taxonomy" id="2587831"/>
    <lineage>
        <taxon>Eukaryota</taxon>
        <taxon>Metazoa</taxon>
        <taxon>Chordata</taxon>
        <taxon>Craniata</taxon>
        <taxon>Vertebrata</taxon>
        <taxon>Euteleostomi</taxon>
        <taxon>Archelosauria</taxon>
        <taxon>Testudinata</taxon>
        <taxon>Testudines</taxon>
        <taxon>Cryptodira</taxon>
        <taxon>Durocryptodira</taxon>
        <taxon>Testudinoidea</taxon>
        <taxon>Emydidae</taxon>
        <taxon>Terrapene</taxon>
    </lineage>
</organism>
<comment type="subcellular location">
    <subcellularLocation>
        <location evidence="2">Nucleus</location>
    </subcellularLocation>
</comment>
<evidence type="ECO:0000256" key="5">
    <source>
        <dbReference type="ARBA" id="ARBA00022723"/>
    </source>
</evidence>
<dbReference type="PANTHER" id="PTHR22930">
    <property type="match status" value="1"/>
</dbReference>
<proteinExistence type="inferred from homology"/>
<evidence type="ECO:0000313" key="11">
    <source>
        <dbReference type="Proteomes" id="UP000472274"/>
    </source>
</evidence>